<dbReference type="GO" id="GO:0005524">
    <property type="term" value="F:ATP binding"/>
    <property type="evidence" value="ECO:0007669"/>
    <property type="project" value="UniProtKB-UniRule"/>
</dbReference>
<dbReference type="InParanoid" id="A0A316V1U6"/>
<dbReference type="PANTHER" id="PTHR24346">
    <property type="entry name" value="MAP/MICROTUBULE AFFINITY-REGULATING KINASE"/>
    <property type="match status" value="1"/>
</dbReference>
<keyword evidence="4" id="KW-0723">Serine/threonine-protein kinase</keyword>
<dbReference type="Gene3D" id="1.10.510.10">
    <property type="entry name" value="Transferase(Phosphotransferase) domain 1"/>
    <property type="match status" value="1"/>
</dbReference>
<dbReference type="GO" id="GO:0005737">
    <property type="term" value="C:cytoplasm"/>
    <property type="evidence" value="ECO:0007669"/>
    <property type="project" value="TreeGrafter"/>
</dbReference>
<dbReference type="InterPro" id="IPR017441">
    <property type="entry name" value="Protein_kinase_ATP_BS"/>
</dbReference>
<gene>
    <name evidence="7" type="ORF">FA14DRAFT_128507</name>
</gene>
<dbReference type="Proteomes" id="UP000245771">
    <property type="component" value="Unassembled WGS sequence"/>
</dbReference>
<feature type="region of interest" description="Disordered" evidence="5">
    <location>
        <begin position="82"/>
        <end position="124"/>
    </location>
</feature>
<dbReference type="InterPro" id="IPR000719">
    <property type="entry name" value="Prot_kinase_dom"/>
</dbReference>
<keyword evidence="7" id="KW-0808">Transferase</keyword>
<organism evidence="7 8">
    <name type="scientific">Meira miltonrushii</name>
    <dbReference type="NCBI Taxonomy" id="1280837"/>
    <lineage>
        <taxon>Eukaryota</taxon>
        <taxon>Fungi</taxon>
        <taxon>Dikarya</taxon>
        <taxon>Basidiomycota</taxon>
        <taxon>Ustilaginomycotina</taxon>
        <taxon>Exobasidiomycetes</taxon>
        <taxon>Exobasidiales</taxon>
        <taxon>Brachybasidiaceae</taxon>
        <taxon>Meira</taxon>
    </lineage>
</organism>
<sequence length="394" mass="44815">MSSSSRKSIGLNSHRNSSFEYKETLDATTRHLEDGSRIINQYKLGKMIGKGAYGSVYRANLLDDPESLFAIKEFGKTRLRKTRRAENFRRPPPGRGRGRGRAGAPMRGGRPIQEEESPQEADGDPLSLIRREIAILKKLHHPHLVHLYEVLDDPSKDELYMVFEYCADGAVIDIKLHEQVEPLGEDIARDYFVQIMLGVEYLHHHDIVHRDLKPDNILLQNDRTTCKIVDFGVSEFFIKPGDDMMKKSAGSPAFMSPELCKAGHGDFHGKDSDLWSLGVTFYCMVVGHLPFDKSQFLELYESIQSDSPIFPSHLSPNCKDLLEKMLNKDPSKRITIQQMRDHPFITKDGQEDVISMEENIRDLVEEVTAEELDSAINRIASVFTLARAISKFKR</sequence>
<dbReference type="RefSeq" id="XP_025351536.1">
    <property type="nucleotide sequence ID" value="XM_025496866.1"/>
</dbReference>
<dbReference type="AlphaFoldDB" id="A0A316V1U6"/>
<dbReference type="GO" id="GO:0004674">
    <property type="term" value="F:protein serine/threonine kinase activity"/>
    <property type="evidence" value="ECO:0007669"/>
    <property type="project" value="UniProtKB-KW"/>
</dbReference>
<reference evidence="7 8" key="1">
    <citation type="journal article" date="2018" name="Mol. Biol. Evol.">
        <title>Broad Genomic Sampling Reveals a Smut Pathogenic Ancestry of the Fungal Clade Ustilaginomycotina.</title>
        <authorList>
            <person name="Kijpornyongpan T."/>
            <person name="Mondo S.J."/>
            <person name="Barry K."/>
            <person name="Sandor L."/>
            <person name="Lee J."/>
            <person name="Lipzen A."/>
            <person name="Pangilinan J."/>
            <person name="LaButti K."/>
            <person name="Hainaut M."/>
            <person name="Henrissat B."/>
            <person name="Grigoriev I.V."/>
            <person name="Spatafora J.W."/>
            <person name="Aime M.C."/>
        </authorList>
    </citation>
    <scope>NUCLEOTIDE SEQUENCE [LARGE SCALE GENOMIC DNA]</scope>
    <source>
        <strain evidence="7 8">MCA 3882</strain>
    </source>
</reference>
<keyword evidence="7" id="KW-0418">Kinase</keyword>
<name>A0A316V1U6_9BASI</name>
<evidence type="ECO:0000256" key="3">
    <source>
        <dbReference type="PROSITE-ProRule" id="PRU10141"/>
    </source>
</evidence>
<dbReference type="SUPFAM" id="SSF56112">
    <property type="entry name" value="Protein kinase-like (PK-like)"/>
    <property type="match status" value="1"/>
</dbReference>
<dbReference type="PROSITE" id="PS00108">
    <property type="entry name" value="PROTEIN_KINASE_ST"/>
    <property type="match status" value="1"/>
</dbReference>
<dbReference type="GeneID" id="37018647"/>
<evidence type="ECO:0000256" key="2">
    <source>
        <dbReference type="ARBA" id="ARBA00022840"/>
    </source>
</evidence>
<accession>A0A316V1U6</accession>
<evidence type="ECO:0000313" key="7">
    <source>
        <dbReference type="EMBL" id="PWN31234.1"/>
    </source>
</evidence>
<comment type="similarity">
    <text evidence="4">Belongs to the protein kinase superfamily.</text>
</comment>
<dbReference type="STRING" id="1280837.A0A316V1U6"/>
<dbReference type="InterPro" id="IPR008271">
    <property type="entry name" value="Ser/Thr_kinase_AS"/>
</dbReference>
<dbReference type="SMART" id="SM00220">
    <property type="entry name" value="S_TKc"/>
    <property type="match status" value="1"/>
</dbReference>
<dbReference type="OrthoDB" id="68483at2759"/>
<dbReference type="FunFam" id="1.10.510.10:FF:000571">
    <property type="entry name" value="Maternal embryonic leucine zipper kinase"/>
    <property type="match status" value="1"/>
</dbReference>
<keyword evidence="8" id="KW-1185">Reference proteome</keyword>
<evidence type="ECO:0000256" key="4">
    <source>
        <dbReference type="RuleBase" id="RU000304"/>
    </source>
</evidence>
<dbReference type="CDD" id="cd14008">
    <property type="entry name" value="STKc_LKB1_CaMKK"/>
    <property type="match status" value="1"/>
</dbReference>
<dbReference type="GO" id="GO:0035556">
    <property type="term" value="P:intracellular signal transduction"/>
    <property type="evidence" value="ECO:0007669"/>
    <property type="project" value="TreeGrafter"/>
</dbReference>
<feature type="binding site" evidence="3">
    <location>
        <position position="72"/>
    </location>
    <ligand>
        <name>ATP</name>
        <dbReference type="ChEBI" id="CHEBI:30616"/>
    </ligand>
</feature>
<dbReference type="InterPro" id="IPR011009">
    <property type="entry name" value="Kinase-like_dom_sf"/>
</dbReference>
<feature type="compositionally biased region" description="Low complexity" evidence="5">
    <location>
        <begin position="102"/>
        <end position="111"/>
    </location>
</feature>
<evidence type="ECO:0000256" key="5">
    <source>
        <dbReference type="SAM" id="MobiDB-lite"/>
    </source>
</evidence>
<feature type="compositionally biased region" description="Acidic residues" evidence="5">
    <location>
        <begin position="114"/>
        <end position="123"/>
    </location>
</feature>
<feature type="non-terminal residue" evidence="7">
    <location>
        <position position="394"/>
    </location>
</feature>
<dbReference type="FunCoup" id="A0A316V1U6">
    <property type="interactions" value="72"/>
</dbReference>
<keyword evidence="2 3" id="KW-0067">ATP-binding</keyword>
<dbReference type="EMBL" id="KZ819615">
    <property type="protein sequence ID" value="PWN31234.1"/>
    <property type="molecule type" value="Genomic_DNA"/>
</dbReference>
<dbReference type="PROSITE" id="PS00107">
    <property type="entry name" value="PROTEIN_KINASE_ATP"/>
    <property type="match status" value="1"/>
</dbReference>
<proteinExistence type="inferred from homology"/>
<dbReference type="Pfam" id="PF00069">
    <property type="entry name" value="Pkinase"/>
    <property type="match status" value="1"/>
</dbReference>
<dbReference type="Gene3D" id="3.30.200.20">
    <property type="entry name" value="Phosphorylase Kinase, domain 1"/>
    <property type="match status" value="1"/>
</dbReference>
<dbReference type="PANTHER" id="PTHR24346:SF77">
    <property type="entry name" value="SERINE THREONINE PROTEIN KINASE"/>
    <property type="match status" value="1"/>
</dbReference>
<evidence type="ECO:0000259" key="6">
    <source>
        <dbReference type="PROSITE" id="PS50011"/>
    </source>
</evidence>
<evidence type="ECO:0000313" key="8">
    <source>
        <dbReference type="Proteomes" id="UP000245771"/>
    </source>
</evidence>
<dbReference type="PROSITE" id="PS50011">
    <property type="entry name" value="PROTEIN_KINASE_DOM"/>
    <property type="match status" value="1"/>
</dbReference>
<feature type="domain" description="Protein kinase" evidence="6">
    <location>
        <begin position="42"/>
        <end position="345"/>
    </location>
</feature>
<keyword evidence="1 3" id="KW-0547">Nucleotide-binding</keyword>
<evidence type="ECO:0000256" key="1">
    <source>
        <dbReference type="ARBA" id="ARBA00022741"/>
    </source>
</evidence>
<protein>
    <submittedName>
        <fullName evidence="7">Pkinase-domain-containing protein</fullName>
    </submittedName>
</protein>